<dbReference type="OrthoDB" id="8755366at2"/>
<name>A0A6I3T1E0_9BURK</name>
<evidence type="ECO:0000313" key="1">
    <source>
        <dbReference type="EMBL" id="MTV54715.1"/>
    </source>
</evidence>
<dbReference type="RefSeq" id="WP_155472003.1">
    <property type="nucleotide sequence ID" value="NZ_BMKG01000030.1"/>
</dbReference>
<dbReference type="AlphaFoldDB" id="A0A6I3T1E0"/>
<accession>A0A6I3T1E0</accession>
<dbReference type="EMBL" id="WNKZ01000059">
    <property type="protein sequence ID" value="MTV54715.1"/>
    <property type="molecule type" value="Genomic_DNA"/>
</dbReference>
<organism evidence="1 2">
    <name type="scientific">Pseudoduganella buxea</name>
    <dbReference type="NCBI Taxonomy" id="1949069"/>
    <lineage>
        <taxon>Bacteria</taxon>
        <taxon>Pseudomonadati</taxon>
        <taxon>Pseudomonadota</taxon>
        <taxon>Betaproteobacteria</taxon>
        <taxon>Burkholderiales</taxon>
        <taxon>Oxalobacteraceae</taxon>
        <taxon>Telluria group</taxon>
        <taxon>Pseudoduganella</taxon>
    </lineage>
</organism>
<comment type="caution">
    <text evidence="1">The sequence shown here is derived from an EMBL/GenBank/DDBJ whole genome shotgun (WGS) entry which is preliminary data.</text>
</comment>
<evidence type="ECO:0000313" key="2">
    <source>
        <dbReference type="Proteomes" id="UP000430634"/>
    </source>
</evidence>
<gene>
    <name evidence="1" type="ORF">GM672_18455</name>
</gene>
<sequence length="138" mass="15405">MIAAELAVPAGEAVPVFNRNFDVFMAFLNADTSPSISPKRFGLVFRLDMQTLAAQAHVHRNTVRLAPDSEAIQSHLRDAVRVLRAATDICGSIEKAIYWFKNHPLPTFDYKTPQTLVSEKRTEALIRYIQSLQAGYTG</sequence>
<reference evidence="1 2" key="1">
    <citation type="submission" date="2019-11" db="EMBL/GenBank/DDBJ databases">
        <title>Type strains purchased from KCTC, JCM and DSMZ.</title>
        <authorList>
            <person name="Lu H."/>
        </authorList>
    </citation>
    <scope>NUCLEOTIDE SEQUENCE [LARGE SCALE GENOMIC DNA]</scope>
    <source>
        <strain evidence="1 2">KCTC 52429</strain>
    </source>
</reference>
<proteinExistence type="predicted"/>
<dbReference type="Proteomes" id="UP000430634">
    <property type="component" value="Unassembled WGS sequence"/>
</dbReference>
<protein>
    <submittedName>
        <fullName evidence="1">DUF2384 domain-containing protein</fullName>
    </submittedName>
</protein>